<feature type="domain" description="Histidine kinase" evidence="12">
    <location>
        <begin position="322"/>
        <end position="543"/>
    </location>
</feature>
<dbReference type="InterPro" id="IPR001789">
    <property type="entry name" value="Sig_transdc_resp-reg_receiver"/>
</dbReference>
<dbReference type="FunFam" id="3.30.565.10:FF:000010">
    <property type="entry name" value="Sensor histidine kinase RcsC"/>
    <property type="match status" value="1"/>
</dbReference>
<keyword evidence="9 11" id="KW-0472">Membrane</keyword>
<dbReference type="CDD" id="cd17546">
    <property type="entry name" value="REC_hyHK_CKI1_RcsC-like"/>
    <property type="match status" value="1"/>
</dbReference>
<dbReference type="SMART" id="SM00448">
    <property type="entry name" value="REC"/>
    <property type="match status" value="1"/>
</dbReference>
<evidence type="ECO:0000259" key="12">
    <source>
        <dbReference type="PROSITE" id="PS50109"/>
    </source>
</evidence>
<feature type="transmembrane region" description="Helical" evidence="11">
    <location>
        <begin position="156"/>
        <end position="174"/>
    </location>
</feature>
<feature type="modified residue" description="4-aspartylphosphate" evidence="10">
    <location>
        <position position="612"/>
    </location>
</feature>
<dbReference type="Pfam" id="PF00512">
    <property type="entry name" value="HisKA"/>
    <property type="match status" value="1"/>
</dbReference>
<dbReference type="SMART" id="SM00388">
    <property type="entry name" value="HisKA"/>
    <property type="match status" value="1"/>
</dbReference>
<dbReference type="PRINTS" id="PR00344">
    <property type="entry name" value="BCTRLSENSOR"/>
</dbReference>
<evidence type="ECO:0000256" key="10">
    <source>
        <dbReference type="PROSITE-ProRule" id="PRU00169"/>
    </source>
</evidence>
<dbReference type="SUPFAM" id="SSF47384">
    <property type="entry name" value="Homodimeric domain of signal transducing histidine kinase"/>
    <property type="match status" value="1"/>
</dbReference>
<dbReference type="SUPFAM" id="SSF55874">
    <property type="entry name" value="ATPase domain of HSP90 chaperone/DNA topoisomerase II/histidine kinase"/>
    <property type="match status" value="1"/>
</dbReference>
<feature type="transmembrane region" description="Helical" evidence="11">
    <location>
        <begin position="239"/>
        <end position="261"/>
    </location>
</feature>
<dbReference type="CDD" id="cd00082">
    <property type="entry name" value="HisKA"/>
    <property type="match status" value="1"/>
</dbReference>
<feature type="transmembrane region" description="Helical" evidence="11">
    <location>
        <begin position="186"/>
        <end position="205"/>
    </location>
</feature>
<keyword evidence="8" id="KW-0902">Two-component regulatory system</keyword>
<dbReference type="PROSITE" id="PS50109">
    <property type="entry name" value="HIS_KIN"/>
    <property type="match status" value="1"/>
</dbReference>
<keyword evidence="7 11" id="KW-1133">Transmembrane helix</keyword>
<evidence type="ECO:0000313" key="15">
    <source>
        <dbReference type="Proteomes" id="UP000530564"/>
    </source>
</evidence>
<dbReference type="CDD" id="cd16922">
    <property type="entry name" value="HATPase_EvgS-ArcB-TorS-like"/>
    <property type="match status" value="1"/>
</dbReference>
<dbReference type="GO" id="GO:0005886">
    <property type="term" value="C:plasma membrane"/>
    <property type="evidence" value="ECO:0007669"/>
    <property type="project" value="UniProtKB-SubCell"/>
</dbReference>
<proteinExistence type="predicted"/>
<dbReference type="SUPFAM" id="SSF52172">
    <property type="entry name" value="CheY-like"/>
    <property type="match status" value="1"/>
</dbReference>
<gene>
    <name evidence="14" type="ORF">GGQ61_003152</name>
</gene>
<dbReference type="InterPro" id="IPR036890">
    <property type="entry name" value="HATPase_C_sf"/>
</dbReference>
<reference evidence="14 15" key="1">
    <citation type="submission" date="2020-08" db="EMBL/GenBank/DDBJ databases">
        <title>Genomic Encyclopedia of Type Strains, Phase IV (KMG-IV): sequencing the most valuable type-strain genomes for metagenomic binning, comparative biology and taxonomic classification.</title>
        <authorList>
            <person name="Goeker M."/>
        </authorList>
    </citation>
    <scope>NUCLEOTIDE SEQUENCE [LARGE SCALE GENOMIC DNA]</scope>
    <source>
        <strain evidence="14 15">DSM 21793</strain>
    </source>
</reference>
<dbReference type="InterPro" id="IPR005467">
    <property type="entry name" value="His_kinase_dom"/>
</dbReference>
<dbReference type="InterPro" id="IPR003594">
    <property type="entry name" value="HATPase_dom"/>
</dbReference>
<evidence type="ECO:0000256" key="3">
    <source>
        <dbReference type="ARBA" id="ARBA00012438"/>
    </source>
</evidence>
<sequence length="689" mass="72811">MTARTWLYNLALASGVALAYGASMAFSLNLTREGAGIATIWFAGGILAAGLLLLPRRWGLAAAAACFALQFAYNLMVGNPPLAAATFPTLTIGEAAATAWLARKVCGETMRLTSMARVARLLLLAVAPATGLTAVLAADIFTLYGRSFNTVLSGWFYGHALGMAIMLPACLMVVRPDMVRDFRRPALEQLSLYGVVAAASFISVIPVRFPLSLLLFPLMALVAFRLGPRGAAVGAMIMAVVLSSLIVTLPGAPSGVTWSLAERTRSLQFLIAINFFTSLATAMVIADQKRMKRLWASRTRIARAAQGRAMAAGQAKTEFLATMSHEIRTPMSSIVGFTEVLLKRDDLPEPARRQLALIDRAGASLLTVVNDILDFSKVEAGEVELSPTPISPRSVAQDALAIVAEAARRKGLDLQLGFIGPVEAPVMLDDLRVRQILLNLLSNAIKFTDRGRVRLDLQAIETTDAMLLRFKVTDTGPGVPSEQAGRLFKRFSQGDSSVSRTHGGTGLGLAICRGLTELMGGKIGVESKLGAGATFWFEIPAQSAAGAAREVAEAQTAAPLSARVLLVDDHPMNRELGTTVLGLLGCEVILAENGEEAVAAAQTSGCDLILMDVHMPRMDGLEATRAIRALGGVCAAVPIIAMSADVMPEMEAACLRAGMNAAVGKPIQIQALHDVLARWLGEASGVAAA</sequence>
<keyword evidence="5 10" id="KW-0597">Phosphoprotein</keyword>
<dbReference type="Gene3D" id="3.30.565.10">
    <property type="entry name" value="Histidine kinase-like ATPase, C-terminal domain"/>
    <property type="match status" value="1"/>
</dbReference>
<comment type="subcellular location">
    <subcellularLocation>
        <location evidence="2">Cell membrane</location>
        <topology evidence="2">Multi-pass membrane protein</topology>
    </subcellularLocation>
</comment>
<accession>A0A840A379</accession>
<dbReference type="SMART" id="SM00387">
    <property type="entry name" value="HATPase_c"/>
    <property type="match status" value="1"/>
</dbReference>
<dbReference type="InterPro" id="IPR011006">
    <property type="entry name" value="CheY-like_superfamily"/>
</dbReference>
<evidence type="ECO:0000256" key="6">
    <source>
        <dbReference type="ARBA" id="ARBA00022692"/>
    </source>
</evidence>
<dbReference type="InterPro" id="IPR036097">
    <property type="entry name" value="HisK_dim/P_sf"/>
</dbReference>
<dbReference type="Gene3D" id="3.40.50.2300">
    <property type="match status" value="1"/>
</dbReference>
<keyword evidence="14" id="KW-0418">Kinase</keyword>
<name>A0A840A379_9CAUL</name>
<dbReference type="AlphaFoldDB" id="A0A840A379"/>
<evidence type="ECO:0000256" key="4">
    <source>
        <dbReference type="ARBA" id="ARBA00022475"/>
    </source>
</evidence>
<evidence type="ECO:0000259" key="13">
    <source>
        <dbReference type="PROSITE" id="PS50110"/>
    </source>
</evidence>
<feature type="transmembrane region" description="Helical" evidence="11">
    <location>
        <begin position="267"/>
        <end position="286"/>
    </location>
</feature>
<dbReference type="EC" id="2.7.13.3" evidence="3"/>
<comment type="catalytic activity">
    <reaction evidence="1">
        <text>ATP + protein L-histidine = ADP + protein N-phospho-L-histidine.</text>
        <dbReference type="EC" id="2.7.13.3"/>
    </reaction>
</comment>
<comment type="caution">
    <text evidence="14">The sequence shown here is derived from an EMBL/GenBank/DDBJ whole genome shotgun (WGS) entry which is preliminary data.</text>
</comment>
<keyword evidence="14" id="KW-0808">Transferase</keyword>
<dbReference type="Proteomes" id="UP000530564">
    <property type="component" value="Unassembled WGS sequence"/>
</dbReference>
<evidence type="ECO:0000313" key="14">
    <source>
        <dbReference type="EMBL" id="MBB3892419.1"/>
    </source>
</evidence>
<evidence type="ECO:0000256" key="8">
    <source>
        <dbReference type="ARBA" id="ARBA00023012"/>
    </source>
</evidence>
<dbReference type="Pfam" id="PF00072">
    <property type="entry name" value="Response_reg"/>
    <property type="match status" value="1"/>
</dbReference>
<dbReference type="InterPro" id="IPR003661">
    <property type="entry name" value="HisK_dim/P_dom"/>
</dbReference>
<keyword evidence="15" id="KW-1185">Reference proteome</keyword>
<organism evidence="14 15">
    <name type="scientific">Phenylobacterium haematophilum</name>
    <dbReference type="NCBI Taxonomy" id="98513"/>
    <lineage>
        <taxon>Bacteria</taxon>
        <taxon>Pseudomonadati</taxon>
        <taxon>Pseudomonadota</taxon>
        <taxon>Alphaproteobacteria</taxon>
        <taxon>Caulobacterales</taxon>
        <taxon>Caulobacteraceae</taxon>
        <taxon>Phenylobacterium</taxon>
    </lineage>
</organism>
<dbReference type="PROSITE" id="PS50110">
    <property type="entry name" value="RESPONSE_REGULATORY"/>
    <property type="match status" value="1"/>
</dbReference>
<dbReference type="GO" id="GO:0000155">
    <property type="term" value="F:phosphorelay sensor kinase activity"/>
    <property type="evidence" value="ECO:0007669"/>
    <property type="project" value="InterPro"/>
</dbReference>
<keyword evidence="4" id="KW-1003">Cell membrane</keyword>
<feature type="transmembrane region" description="Helical" evidence="11">
    <location>
        <begin position="121"/>
        <end position="144"/>
    </location>
</feature>
<dbReference type="Gene3D" id="1.10.287.130">
    <property type="match status" value="1"/>
</dbReference>
<evidence type="ECO:0000256" key="1">
    <source>
        <dbReference type="ARBA" id="ARBA00000085"/>
    </source>
</evidence>
<dbReference type="Pfam" id="PF05231">
    <property type="entry name" value="MASE1"/>
    <property type="match status" value="1"/>
</dbReference>
<dbReference type="PANTHER" id="PTHR45339">
    <property type="entry name" value="HYBRID SIGNAL TRANSDUCTION HISTIDINE KINASE J"/>
    <property type="match status" value="1"/>
</dbReference>
<feature type="domain" description="Response regulatory" evidence="13">
    <location>
        <begin position="563"/>
        <end position="680"/>
    </location>
</feature>
<feature type="transmembrane region" description="Helical" evidence="11">
    <location>
        <begin position="58"/>
        <end position="76"/>
    </location>
</feature>
<dbReference type="InterPro" id="IPR007895">
    <property type="entry name" value="MASE1"/>
</dbReference>
<protein>
    <recommendedName>
        <fullName evidence="3">histidine kinase</fullName>
        <ecNumber evidence="3">2.7.13.3</ecNumber>
    </recommendedName>
</protein>
<feature type="transmembrane region" description="Helical" evidence="11">
    <location>
        <begin position="7"/>
        <end position="28"/>
    </location>
</feature>
<dbReference type="Pfam" id="PF02518">
    <property type="entry name" value="HATPase_c"/>
    <property type="match status" value="1"/>
</dbReference>
<evidence type="ECO:0000256" key="11">
    <source>
        <dbReference type="SAM" id="Phobius"/>
    </source>
</evidence>
<evidence type="ECO:0000256" key="2">
    <source>
        <dbReference type="ARBA" id="ARBA00004651"/>
    </source>
</evidence>
<evidence type="ECO:0000256" key="9">
    <source>
        <dbReference type="ARBA" id="ARBA00023136"/>
    </source>
</evidence>
<dbReference type="PANTHER" id="PTHR45339:SF5">
    <property type="entry name" value="HISTIDINE KINASE"/>
    <property type="match status" value="1"/>
</dbReference>
<evidence type="ECO:0000256" key="7">
    <source>
        <dbReference type="ARBA" id="ARBA00022989"/>
    </source>
</evidence>
<feature type="transmembrane region" description="Helical" evidence="11">
    <location>
        <begin position="34"/>
        <end position="53"/>
    </location>
</feature>
<dbReference type="RefSeq" id="WP_183774616.1">
    <property type="nucleotide sequence ID" value="NZ_JACIDK010000004.1"/>
</dbReference>
<feature type="transmembrane region" description="Helical" evidence="11">
    <location>
        <begin position="82"/>
        <end position="101"/>
    </location>
</feature>
<dbReference type="EMBL" id="JACIDK010000004">
    <property type="protein sequence ID" value="MBB3892419.1"/>
    <property type="molecule type" value="Genomic_DNA"/>
</dbReference>
<evidence type="ECO:0000256" key="5">
    <source>
        <dbReference type="ARBA" id="ARBA00022553"/>
    </source>
</evidence>
<keyword evidence="6 11" id="KW-0812">Transmembrane</keyword>
<dbReference type="InterPro" id="IPR004358">
    <property type="entry name" value="Sig_transdc_His_kin-like_C"/>
</dbReference>